<reference evidence="3 4" key="1">
    <citation type="submission" date="2022-09" db="EMBL/GenBank/DDBJ databases">
        <title>Complete genome sequence of Janibacter terrae strain COS04-44, PCL-degrading bacteria isolated from oil spilled coast.</title>
        <authorList>
            <person name="Park H."/>
            <person name="Kim J.Y."/>
            <person name="An S.H."/>
            <person name="Lee C.M."/>
            <person name="Weon H.-Y."/>
        </authorList>
    </citation>
    <scope>NUCLEOTIDE SEQUENCE [LARGE SCALE GENOMIC DNA]</scope>
    <source>
        <strain evidence="3 4">COS04-44</strain>
    </source>
</reference>
<feature type="transmembrane region" description="Helical" evidence="1">
    <location>
        <begin position="690"/>
        <end position="708"/>
    </location>
</feature>
<feature type="transmembrane region" description="Helical" evidence="1">
    <location>
        <begin position="406"/>
        <end position="431"/>
    </location>
</feature>
<feature type="transmembrane region" description="Helical" evidence="1">
    <location>
        <begin position="485"/>
        <end position="508"/>
    </location>
</feature>
<keyword evidence="1" id="KW-0812">Transmembrane</keyword>
<name>A0ABZ2FI72_9MICO</name>
<sequence length="724" mass="74249">MLRLALLVLAGLVLLGAATPAQAADAPRDVVVIGAPGLSWSDITTKGAPAIHSFAGDAAVTNVNVRSTYFTSCPSDGWLGLSAGTRAAEPRDVTRGQLRAHPRALPRCSPLPSLPGPGSGPELVAVDMDREFWRGLSQGVAAQGFDARIGVLGQAVADAGGCIAGSGDGAVLAMPDLEGVIPHGEPGVHETCAITLVGAPAVTVPAAPRDLRRDEGASKVRADQVTAVDETVRDVLTTAHSDTVVLLAGLSDDGGQPGLRVLAMGGGGTEPGWLHSDSTTRDEMAQVADVTHTALAIAGITPPDGIAGRELVPVGDTGSFAERRARLVDDDTQLREADRVIPPFFRGFGVGLALLLVAAAVAWRFAPRARPVVTAVTGVVGLAAMALPVSTYLVTRTRWFATDEPFAGFVARVVVIDLVVVALTLLGMLLGRRRAPDSPFAPALVPVGVVAGLTWLVLAGDLLLGSGRMTMLSVLGLLPLDGGRFHGFGNVPFAIFVASAFLLVTALVSPLLAAGRRRAAVGVVLVLGGATFLVDAWLGADGGGALALIPSVVYLVLAVAGVRLTWARVLGIGVVTAVGFLAMAGADWLRPEEQRTHLGRFFGTLLDGDAWAIIVRKLETNVDLLLGPERAALLVPVVLVAVIWVLARPDSALGRRVSPLLDAHAGLRIGLTALVVALTVGFLLNDSGTAIPAAAALVLAPALVVLVVGTQPASTRGRAAASRG</sequence>
<proteinExistence type="predicted"/>
<dbReference type="RefSeq" id="WP_338539053.1">
    <property type="nucleotide sequence ID" value="NZ_CP104874.1"/>
</dbReference>
<accession>A0ABZ2FI72</accession>
<organism evidence="3 4">
    <name type="scientific">Janibacter terrae</name>
    <dbReference type="NCBI Taxonomy" id="103817"/>
    <lineage>
        <taxon>Bacteria</taxon>
        <taxon>Bacillati</taxon>
        <taxon>Actinomycetota</taxon>
        <taxon>Actinomycetes</taxon>
        <taxon>Micrococcales</taxon>
        <taxon>Intrasporangiaceae</taxon>
        <taxon>Janibacter</taxon>
    </lineage>
</organism>
<feature type="transmembrane region" description="Helical" evidence="1">
    <location>
        <begin position="372"/>
        <end position="394"/>
    </location>
</feature>
<feature type="transmembrane region" description="Helical" evidence="1">
    <location>
        <begin position="443"/>
        <end position="465"/>
    </location>
</feature>
<dbReference type="SUPFAM" id="SSF53649">
    <property type="entry name" value="Alkaline phosphatase-like"/>
    <property type="match status" value="1"/>
</dbReference>
<keyword evidence="1" id="KW-0472">Membrane</keyword>
<keyword evidence="4" id="KW-1185">Reference proteome</keyword>
<evidence type="ECO:0008006" key="5">
    <source>
        <dbReference type="Google" id="ProtNLM"/>
    </source>
</evidence>
<feature type="transmembrane region" description="Helical" evidence="1">
    <location>
        <begin position="667"/>
        <end position="684"/>
    </location>
</feature>
<feature type="transmembrane region" description="Helical" evidence="1">
    <location>
        <begin position="344"/>
        <end position="365"/>
    </location>
</feature>
<feature type="transmembrane region" description="Helical" evidence="1">
    <location>
        <begin position="520"/>
        <end position="538"/>
    </location>
</feature>
<feature type="chain" id="PRO_5045545671" description="Alkaline phosphatase family protein" evidence="2">
    <location>
        <begin position="24"/>
        <end position="724"/>
    </location>
</feature>
<evidence type="ECO:0000313" key="3">
    <source>
        <dbReference type="EMBL" id="WWF06489.1"/>
    </source>
</evidence>
<feature type="transmembrane region" description="Helical" evidence="1">
    <location>
        <begin position="631"/>
        <end position="647"/>
    </location>
</feature>
<dbReference type="InterPro" id="IPR017850">
    <property type="entry name" value="Alkaline_phosphatase_core_sf"/>
</dbReference>
<gene>
    <name evidence="3" type="ORF">N5P18_06350</name>
</gene>
<evidence type="ECO:0000256" key="1">
    <source>
        <dbReference type="SAM" id="Phobius"/>
    </source>
</evidence>
<feature type="transmembrane region" description="Helical" evidence="1">
    <location>
        <begin position="544"/>
        <end position="562"/>
    </location>
</feature>
<feature type="transmembrane region" description="Helical" evidence="1">
    <location>
        <begin position="569"/>
        <end position="589"/>
    </location>
</feature>
<dbReference type="Proteomes" id="UP001381003">
    <property type="component" value="Chromosome"/>
</dbReference>
<keyword evidence="2" id="KW-0732">Signal</keyword>
<evidence type="ECO:0000256" key="2">
    <source>
        <dbReference type="SAM" id="SignalP"/>
    </source>
</evidence>
<keyword evidence="1" id="KW-1133">Transmembrane helix</keyword>
<dbReference type="Gene3D" id="3.40.720.10">
    <property type="entry name" value="Alkaline Phosphatase, subunit A"/>
    <property type="match status" value="1"/>
</dbReference>
<dbReference type="EMBL" id="CP104874">
    <property type="protein sequence ID" value="WWF06489.1"/>
    <property type="molecule type" value="Genomic_DNA"/>
</dbReference>
<protein>
    <recommendedName>
        <fullName evidence="5">Alkaline phosphatase family protein</fullName>
    </recommendedName>
</protein>
<evidence type="ECO:0000313" key="4">
    <source>
        <dbReference type="Proteomes" id="UP001381003"/>
    </source>
</evidence>
<feature type="signal peptide" evidence="2">
    <location>
        <begin position="1"/>
        <end position="23"/>
    </location>
</feature>